<reference evidence="8" key="2">
    <citation type="submission" date="2021-04" db="EMBL/GenBank/DDBJ databases">
        <title>Isolation and characterization of a novel species of the genus Sulfurimonas.</title>
        <authorList>
            <person name="Fukui M."/>
        </authorList>
    </citation>
    <scope>NUCLEOTIDE SEQUENCE</scope>
    <source>
        <strain evidence="8">H1576</strain>
    </source>
</reference>
<dbReference type="SMART" id="SM00702">
    <property type="entry name" value="P4Hc"/>
    <property type="match status" value="1"/>
</dbReference>
<dbReference type="EMBL" id="CP046072">
    <property type="protein sequence ID" value="QSZ42932.1"/>
    <property type="molecule type" value="Genomic_DNA"/>
</dbReference>
<dbReference type="InterPro" id="IPR005123">
    <property type="entry name" value="Oxoglu/Fe-dep_dioxygenase_dom"/>
</dbReference>
<sequence length="200" mass="23545">MYKALYEKIIDELVNTGYVIIDDALDLELAHSLVDLAKIDVGFKLGGIAGGTKKKVDRNRRRNKIRWIDAKNKHEAEYLFFTNDLSEYLNRSLFLGLKYYESHFAIYEEGDFYEKHFDAFKNSKNRILTTVYYLNEEWSDENGGELVIYDENDNFLTKVIPRFNTLVLFLSDKFPHEVLPAKVKRYSIAGWFRIDKDEKS</sequence>
<evidence type="ECO:0000256" key="5">
    <source>
        <dbReference type="ARBA" id="ARBA00023002"/>
    </source>
</evidence>
<evidence type="ECO:0000313" key="8">
    <source>
        <dbReference type="EMBL" id="QSZ42932.1"/>
    </source>
</evidence>
<protein>
    <submittedName>
        <fullName evidence="8">2OG-Fe(II) oxygenase</fullName>
    </submittedName>
</protein>
<proteinExistence type="predicted"/>
<evidence type="ECO:0000256" key="2">
    <source>
        <dbReference type="ARBA" id="ARBA00022723"/>
    </source>
</evidence>
<evidence type="ECO:0000256" key="3">
    <source>
        <dbReference type="ARBA" id="ARBA00022896"/>
    </source>
</evidence>
<evidence type="ECO:0000256" key="1">
    <source>
        <dbReference type="ARBA" id="ARBA00001961"/>
    </source>
</evidence>
<keyword evidence="3" id="KW-0847">Vitamin C</keyword>
<dbReference type="InterPro" id="IPR044862">
    <property type="entry name" value="Pro_4_hyd_alph_FE2OG_OXY"/>
</dbReference>
<evidence type="ECO:0000256" key="4">
    <source>
        <dbReference type="ARBA" id="ARBA00022964"/>
    </source>
</evidence>
<dbReference type="Gene3D" id="2.60.120.620">
    <property type="entry name" value="q2cbj1_9rhob like domain"/>
    <property type="match status" value="1"/>
</dbReference>
<keyword evidence="2" id="KW-0479">Metal-binding</keyword>
<dbReference type="PANTHER" id="PTHR12907">
    <property type="entry name" value="EGL NINE HOMOLOG-RELATED"/>
    <property type="match status" value="1"/>
</dbReference>
<dbReference type="PANTHER" id="PTHR12907:SF26">
    <property type="entry name" value="HIF PROLYL HYDROXYLASE, ISOFORM C"/>
    <property type="match status" value="1"/>
</dbReference>
<evidence type="ECO:0000313" key="9">
    <source>
        <dbReference type="Proteomes" id="UP000671852"/>
    </source>
</evidence>
<accession>A0A975B2A0</accession>
<dbReference type="Pfam" id="PF13640">
    <property type="entry name" value="2OG-FeII_Oxy_3"/>
    <property type="match status" value="1"/>
</dbReference>
<evidence type="ECO:0000259" key="7">
    <source>
        <dbReference type="PROSITE" id="PS51471"/>
    </source>
</evidence>
<gene>
    <name evidence="8" type="ORF">GJV85_12715</name>
</gene>
<dbReference type="GO" id="GO:0071456">
    <property type="term" value="P:cellular response to hypoxia"/>
    <property type="evidence" value="ECO:0007669"/>
    <property type="project" value="TreeGrafter"/>
</dbReference>
<keyword evidence="9" id="KW-1185">Reference proteome</keyword>
<dbReference type="GO" id="GO:0008198">
    <property type="term" value="F:ferrous iron binding"/>
    <property type="evidence" value="ECO:0007669"/>
    <property type="project" value="TreeGrafter"/>
</dbReference>
<dbReference type="RefSeq" id="WP_207561746.1">
    <property type="nucleotide sequence ID" value="NZ_CP046072.1"/>
</dbReference>
<dbReference type="GO" id="GO:0031418">
    <property type="term" value="F:L-ascorbic acid binding"/>
    <property type="evidence" value="ECO:0007669"/>
    <property type="project" value="UniProtKB-KW"/>
</dbReference>
<comment type="cofactor">
    <cofactor evidence="1">
        <name>L-ascorbate</name>
        <dbReference type="ChEBI" id="CHEBI:38290"/>
    </cofactor>
</comment>
<feature type="domain" description="Fe2OG dioxygenase" evidence="7">
    <location>
        <begin position="98"/>
        <end position="194"/>
    </location>
</feature>
<keyword evidence="5" id="KW-0560">Oxidoreductase</keyword>
<evidence type="ECO:0000256" key="6">
    <source>
        <dbReference type="ARBA" id="ARBA00023004"/>
    </source>
</evidence>
<dbReference type="Proteomes" id="UP000671852">
    <property type="component" value="Chromosome"/>
</dbReference>
<dbReference type="GO" id="GO:0031543">
    <property type="term" value="F:peptidyl-proline dioxygenase activity"/>
    <property type="evidence" value="ECO:0007669"/>
    <property type="project" value="TreeGrafter"/>
</dbReference>
<dbReference type="AlphaFoldDB" id="A0A975B2A0"/>
<reference evidence="8" key="1">
    <citation type="submission" date="2019-11" db="EMBL/GenBank/DDBJ databases">
        <authorList>
            <person name="Kojima H."/>
        </authorList>
    </citation>
    <scope>NUCLEOTIDE SEQUENCE</scope>
    <source>
        <strain evidence="8">H1576</strain>
    </source>
</reference>
<keyword evidence="4" id="KW-0223">Dioxygenase</keyword>
<dbReference type="KEGG" id="saqt:GJV85_12715"/>
<dbReference type="InterPro" id="IPR051559">
    <property type="entry name" value="HIF_prolyl_hydroxylases"/>
</dbReference>
<dbReference type="PROSITE" id="PS51471">
    <property type="entry name" value="FE2OG_OXY"/>
    <property type="match status" value="1"/>
</dbReference>
<organism evidence="8 9">
    <name type="scientific">Sulfurimonas aquatica</name>
    <dbReference type="NCBI Taxonomy" id="2672570"/>
    <lineage>
        <taxon>Bacteria</taxon>
        <taxon>Pseudomonadati</taxon>
        <taxon>Campylobacterota</taxon>
        <taxon>Epsilonproteobacteria</taxon>
        <taxon>Campylobacterales</taxon>
        <taxon>Sulfurimonadaceae</taxon>
        <taxon>Sulfurimonas</taxon>
    </lineage>
</organism>
<keyword evidence="6" id="KW-0408">Iron</keyword>
<name>A0A975B2A0_9BACT</name>
<dbReference type="InterPro" id="IPR006620">
    <property type="entry name" value="Pro_4_hyd_alph"/>
</dbReference>